<keyword evidence="1" id="KW-1133">Transmembrane helix</keyword>
<dbReference type="RefSeq" id="WP_380021732.1">
    <property type="nucleotide sequence ID" value="NZ_JBHSHD010000010.1"/>
</dbReference>
<evidence type="ECO:0000313" key="3">
    <source>
        <dbReference type="Proteomes" id="UP001595886"/>
    </source>
</evidence>
<evidence type="ECO:0008006" key="4">
    <source>
        <dbReference type="Google" id="ProtNLM"/>
    </source>
</evidence>
<evidence type="ECO:0000313" key="2">
    <source>
        <dbReference type="EMBL" id="MFC4821453.1"/>
    </source>
</evidence>
<evidence type="ECO:0000256" key="1">
    <source>
        <dbReference type="SAM" id="Phobius"/>
    </source>
</evidence>
<proteinExistence type="predicted"/>
<comment type="caution">
    <text evidence="2">The sequence shown here is derived from an EMBL/GenBank/DDBJ whole genome shotgun (WGS) entry which is preliminary data.</text>
</comment>
<accession>A0ABV9QVV0</accession>
<gene>
    <name evidence="2" type="ORF">ACFO6Q_14055</name>
</gene>
<feature type="transmembrane region" description="Helical" evidence="1">
    <location>
        <begin position="19"/>
        <end position="36"/>
    </location>
</feature>
<reference evidence="3" key="1">
    <citation type="journal article" date="2019" name="Int. J. Syst. Evol. Microbiol.">
        <title>The Global Catalogue of Microorganisms (GCM) 10K type strain sequencing project: providing services to taxonomists for standard genome sequencing and annotation.</title>
        <authorList>
            <consortium name="The Broad Institute Genomics Platform"/>
            <consortium name="The Broad Institute Genome Sequencing Center for Infectious Disease"/>
            <person name="Wu L."/>
            <person name="Ma J."/>
        </authorList>
    </citation>
    <scope>NUCLEOTIDE SEQUENCE [LARGE SCALE GENOMIC DNA]</scope>
    <source>
        <strain evidence="3">CCUG 30340</strain>
    </source>
</reference>
<keyword evidence="3" id="KW-1185">Reference proteome</keyword>
<dbReference type="EMBL" id="JBHSHD010000010">
    <property type="protein sequence ID" value="MFC4821453.1"/>
    <property type="molecule type" value="Genomic_DNA"/>
</dbReference>
<dbReference type="Proteomes" id="UP001595886">
    <property type="component" value="Unassembled WGS sequence"/>
</dbReference>
<sequence>MNISIPGLSPSQRELLDRYLPAVLALVVAWLVARGLKKLFWNAFGLYWAFQALHVSRAFW</sequence>
<keyword evidence="1" id="KW-0472">Membrane</keyword>
<keyword evidence="1" id="KW-0812">Transmembrane</keyword>
<protein>
    <recommendedName>
        <fullName evidence="4">DUF1656 domain-containing protein</fullName>
    </recommendedName>
</protein>
<name>A0ABV9QVV0_9GAMM</name>
<organism evidence="2 3">
    <name type="scientific">Dokdonella ginsengisoli</name>
    <dbReference type="NCBI Taxonomy" id="363846"/>
    <lineage>
        <taxon>Bacteria</taxon>
        <taxon>Pseudomonadati</taxon>
        <taxon>Pseudomonadota</taxon>
        <taxon>Gammaproteobacteria</taxon>
        <taxon>Lysobacterales</taxon>
        <taxon>Rhodanobacteraceae</taxon>
        <taxon>Dokdonella</taxon>
    </lineage>
</organism>